<organism evidence="1 2">
    <name type="scientific">Vibrio atlanticus</name>
    <dbReference type="NCBI Taxonomy" id="693153"/>
    <lineage>
        <taxon>Bacteria</taxon>
        <taxon>Pseudomonadati</taxon>
        <taxon>Pseudomonadota</taxon>
        <taxon>Gammaproteobacteria</taxon>
        <taxon>Vibrionales</taxon>
        <taxon>Vibrionaceae</taxon>
        <taxon>Vibrio</taxon>
    </lineage>
</organism>
<evidence type="ECO:0008006" key="3">
    <source>
        <dbReference type="Google" id="ProtNLM"/>
    </source>
</evidence>
<dbReference type="Proteomes" id="UP000092876">
    <property type="component" value="Unassembled WGS sequence"/>
</dbReference>
<evidence type="ECO:0000313" key="1">
    <source>
        <dbReference type="EMBL" id="SBS61251.1"/>
    </source>
</evidence>
<accession>A0A1C3III6</accession>
<name>A0A1C3III6_9VIBR</name>
<reference evidence="2" key="1">
    <citation type="submission" date="2016-06" db="EMBL/GenBank/DDBJ databases">
        <authorList>
            <person name="Rodrigo-Torres Lidia"/>
            <person name="Arahal R.David."/>
        </authorList>
    </citation>
    <scope>NUCLEOTIDE SEQUENCE [LARGE SCALE GENOMIC DNA]</scope>
    <source>
        <strain evidence="2">CECT 7223</strain>
    </source>
</reference>
<dbReference type="EMBL" id="FLQP01000007">
    <property type="protein sequence ID" value="SBS61251.1"/>
    <property type="molecule type" value="Genomic_DNA"/>
</dbReference>
<proteinExistence type="predicted"/>
<dbReference type="Gene3D" id="3.90.550.10">
    <property type="entry name" value="Spore Coat Polysaccharide Biosynthesis Protein SpsA, Chain A"/>
    <property type="match status" value="1"/>
</dbReference>
<dbReference type="RefSeq" id="WP_065678237.1">
    <property type="nucleotide sequence ID" value="NZ_AP025460.1"/>
</dbReference>
<dbReference type="InterPro" id="IPR029044">
    <property type="entry name" value="Nucleotide-diphossugar_trans"/>
</dbReference>
<protein>
    <recommendedName>
        <fullName evidence="3">Glycosyl transferase</fullName>
    </recommendedName>
</protein>
<dbReference type="AlphaFoldDB" id="A0A1C3III6"/>
<dbReference type="GeneID" id="94231553"/>
<dbReference type="SUPFAM" id="SSF53448">
    <property type="entry name" value="Nucleotide-diphospho-sugar transferases"/>
    <property type="match status" value="1"/>
</dbReference>
<gene>
    <name evidence="1" type="ORF">VAT7223_00571</name>
</gene>
<evidence type="ECO:0000313" key="2">
    <source>
        <dbReference type="Proteomes" id="UP000092876"/>
    </source>
</evidence>
<sequence>MKSELARKHLTFVIYGNDRTYYQGARFCILSFLANWVEANGTRPEISVLAEEPEHFANMPIKVFPISPDQKAEWSLDNTYHFRIKNRGLKYLCDNLELSPEDKLLFLDTDTYFNVPTNVYFDSISDKNALLFCSEVNINTLPSTNEYSHIRDRDIKLMDGSVYRTNPDSVMWASAVIGITGKNSSAFDYADVLIQALRQEGCEAHTLEQFALSEALSTQVNIEPAKAWLNHYSTSGRKDWARTVLEQFFEEHGDKTFEEQIRLAKEVSFKRPLAEVIRGHIYKKKKKLRKLFGLKEE</sequence>